<evidence type="ECO:0000313" key="1">
    <source>
        <dbReference type="EMBL" id="TQM90528.1"/>
    </source>
</evidence>
<dbReference type="AlphaFoldDB" id="A0A543K621"/>
<organism evidence="1 2">
    <name type="scientific">Roseinatronobacter monicus</name>
    <dbReference type="NCBI Taxonomy" id="393481"/>
    <lineage>
        <taxon>Bacteria</taxon>
        <taxon>Pseudomonadati</taxon>
        <taxon>Pseudomonadota</taxon>
        <taxon>Alphaproteobacteria</taxon>
        <taxon>Rhodobacterales</taxon>
        <taxon>Paracoccaceae</taxon>
        <taxon>Roseinatronobacter</taxon>
    </lineage>
</organism>
<dbReference type="RefSeq" id="WP_142085024.1">
    <property type="nucleotide sequence ID" value="NZ_VFPT01000002.1"/>
</dbReference>
<dbReference type="InterPro" id="IPR008727">
    <property type="entry name" value="PAAR_motif"/>
</dbReference>
<dbReference type="OrthoDB" id="197187at2"/>
<protein>
    <submittedName>
        <fullName evidence="1">Putative Zn-binding protein involved in type VI secretion</fullName>
    </submittedName>
</protein>
<evidence type="ECO:0000313" key="2">
    <source>
        <dbReference type="Proteomes" id="UP000320582"/>
    </source>
</evidence>
<accession>A0A543K621</accession>
<dbReference type="Gene3D" id="2.60.200.60">
    <property type="match status" value="2"/>
</dbReference>
<proteinExistence type="predicted"/>
<dbReference type="Pfam" id="PF05488">
    <property type="entry name" value="PAAR_motif"/>
    <property type="match status" value="1"/>
</dbReference>
<name>A0A543K621_9RHOB</name>
<keyword evidence="2" id="KW-1185">Reference proteome</keyword>
<dbReference type="EMBL" id="VFPT01000002">
    <property type="protein sequence ID" value="TQM90528.1"/>
    <property type="molecule type" value="Genomic_DNA"/>
</dbReference>
<sequence length="85" mass="8276">MRPIARLGDVHDCPIHGKNSIAAGGAGKVDGRPVARLGDVCACGGVIIEGSSQSSDGGQPIAYQGCKTSCGGVITSGSPTGKVAP</sequence>
<dbReference type="Proteomes" id="UP000320582">
    <property type="component" value="Unassembled WGS sequence"/>
</dbReference>
<gene>
    <name evidence="1" type="ORF">BD293_3921</name>
</gene>
<comment type="caution">
    <text evidence="1">The sequence shown here is derived from an EMBL/GenBank/DDBJ whole genome shotgun (WGS) entry which is preliminary data.</text>
</comment>
<dbReference type="CDD" id="cd14743">
    <property type="entry name" value="PAAR_CT_1"/>
    <property type="match status" value="1"/>
</dbReference>
<reference evidence="1 2" key="1">
    <citation type="submission" date="2019-06" db="EMBL/GenBank/DDBJ databases">
        <title>Genomic Encyclopedia of Archaeal and Bacterial Type Strains, Phase II (KMG-II): from individual species to whole genera.</title>
        <authorList>
            <person name="Goeker M."/>
        </authorList>
    </citation>
    <scope>NUCLEOTIDE SEQUENCE [LARGE SCALE GENOMIC DNA]</scope>
    <source>
        <strain evidence="1 2">DSM 18423</strain>
    </source>
</reference>